<keyword evidence="2" id="KW-1133">Transmembrane helix</keyword>
<dbReference type="EMBL" id="JBHSXS010000061">
    <property type="protein sequence ID" value="MFC6886839.1"/>
    <property type="molecule type" value="Genomic_DNA"/>
</dbReference>
<proteinExistence type="predicted"/>
<evidence type="ECO:0000313" key="5">
    <source>
        <dbReference type="Proteomes" id="UP001596380"/>
    </source>
</evidence>
<feature type="transmembrane region" description="Helical" evidence="2">
    <location>
        <begin position="90"/>
        <end position="109"/>
    </location>
</feature>
<feature type="transmembrane region" description="Helical" evidence="2">
    <location>
        <begin position="173"/>
        <end position="195"/>
    </location>
</feature>
<comment type="caution">
    <text evidence="4">The sequence shown here is derived from an EMBL/GenBank/DDBJ whole genome shotgun (WGS) entry which is preliminary data.</text>
</comment>
<feature type="transmembrane region" description="Helical" evidence="2">
    <location>
        <begin position="201"/>
        <end position="218"/>
    </location>
</feature>
<dbReference type="EC" id="2.3.-.-" evidence="4"/>
<feature type="transmembrane region" description="Helical" evidence="2">
    <location>
        <begin position="277"/>
        <end position="298"/>
    </location>
</feature>
<protein>
    <submittedName>
        <fullName evidence="4">Acyltransferase family protein</fullName>
        <ecNumber evidence="4">2.3.-.-</ecNumber>
    </submittedName>
</protein>
<feature type="transmembrane region" description="Helical" evidence="2">
    <location>
        <begin position="337"/>
        <end position="360"/>
    </location>
</feature>
<dbReference type="Proteomes" id="UP001596380">
    <property type="component" value="Unassembled WGS sequence"/>
</dbReference>
<feature type="transmembrane region" description="Helical" evidence="2">
    <location>
        <begin position="304"/>
        <end position="325"/>
    </location>
</feature>
<keyword evidence="2" id="KW-0472">Membrane</keyword>
<feature type="compositionally biased region" description="Pro residues" evidence="1">
    <location>
        <begin position="413"/>
        <end position="424"/>
    </location>
</feature>
<dbReference type="PANTHER" id="PTHR23028:SF53">
    <property type="entry name" value="ACYL_TRANSF_3 DOMAIN-CONTAINING PROTEIN"/>
    <property type="match status" value="1"/>
</dbReference>
<dbReference type="InterPro" id="IPR002656">
    <property type="entry name" value="Acyl_transf_3_dom"/>
</dbReference>
<feature type="transmembrane region" description="Helical" evidence="2">
    <location>
        <begin position="47"/>
        <end position="70"/>
    </location>
</feature>
<dbReference type="PANTHER" id="PTHR23028">
    <property type="entry name" value="ACETYLTRANSFERASE"/>
    <property type="match status" value="1"/>
</dbReference>
<organism evidence="4 5">
    <name type="scientific">Actinomadura yumaensis</name>
    <dbReference type="NCBI Taxonomy" id="111807"/>
    <lineage>
        <taxon>Bacteria</taxon>
        <taxon>Bacillati</taxon>
        <taxon>Actinomycetota</taxon>
        <taxon>Actinomycetes</taxon>
        <taxon>Streptosporangiales</taxon>
        <taxon>Thermomonosporaceae</taxon>
        <taxon>Actinomadura</taxon>
    </lineage>
</organism>
<evidence type="ECO:0000256" key="2">
    <source>
        <dbReference type="SAM" id="Phobius"/>
    </source>
</evidence>
<sequence>MPPPPADAPAAPAVRLAWLDALRGWAALLVALHHASYAYLPSARAALVGVFDPGWYGVLVFFLVSGYIVPASLERHGSVRRFWLGRFFRIYPLLAVACLLAVMPFLLGLRGLRAGLERYDPVTAVLAHLTMLQDLLAVPNAMNVLWTLSYEMAFYLLVVALFVVGGRAWTGRAAVGLAVAALVAGGALPTVLLSGAWRTEAVVAVAAAALSATLAAAMTDRSGPTAAGGLLGGVLAVALVALNSRIGAWEGLAILAVMFTGTVVYRIEHRQVTGRAAALTVAAVLAAVLAAGALNAGADATGPWLWRARLVWTGAVAMAAVTFAAGWRLRDVRFPRWAVGLGTVSFSVYLLHPLLLMVSIQFAGTTGRDDPVALAVFVVVLLAASWAAHRWIEAPAQRLGRRLSRSAPSGRQAPPPAPVAMPLD</sequence>
<keyword evidence="2" id="KW-0812">Transmembrane</keyword>
<name>A0ABW2D1S7_9ACTN</name>
<feature type="domain" description="Acyltransferase 3" evidence="3">
    <location>
        <begin position="17"/>
        <end position="388"/>
    </location>
</feature>
<evidence type="ECO:0000259" key="3">
    <source>
        <dbReference type="Pfam" id="PF01757"/>
    </source>
</evidence>
<gene>
    <name evidence="4" type="ORF">ACFQKB_44240</name>
</gene>
<feature type="region of interest" description="Disordered" evidence="1">
    <location>
        <begin position="403"/>
        <end position="424"/>
    </location>
</feature>
<accession>A0ABW2D1S7</accession>
<feature type="transmembrane region" description="Helical" evidence="2">
    <location>
        <begin position="225"/>
        <end position="242"/>
    </location>
</feature>
<dbReference type="Pfam" id="PF01757">
    <property type="entry name" value="Acyl_transf_3"/>
    <property type="match status" value="1"/>
</dbReference>
<reference evidence="5" key="1">
    <citation type="journal article" date="2019" name="Int. J. Syst. Evol. Microbiol.">
        <title>The Global Catalogue of Microorganisms (GCM) 10K type strain sequencing project: providing services to taxonomists for standard genome sequencing and annotation.</title>
        <authorList>
            <consortium name="The Broad Institute Genomics Platform"/>
            <consortium name="The Broad Institute Genome Sequencing Center for Infectious Disease"/>
            <person name="Wu L."/>
            <person name="Ma J."/>
        </authorList>
    </citation>
    <scope>NUCLEOTIDE SEQUENCE [LARGE SCALE GENOMIC DNA]</scope>
    <source>
        <strain evidence="5">JCM 3369</strain>
    </source>
</reference>
<feature type="transmembrane region" description="Helical" evidence="2">
    <location>
        <begin position="372"/>
        <end position="392"/>
    </location>
</feature>
<dbReference type="GO" id="GO:0016746">
    <property type="term" value="F:acyltransferase activity"/>
    <property type="evidence" value="ECO:0007669"/>
    <property type="project" value="UniProtKB-KW"/>
</dbReference>
<keyword evidence="4" id="KW-0808">Transferase</keyword>
<dbReference type="RefSeq" id="WP_309240159.1">
    <property type="nucleotide sequence ID" value="NZ_JBHSXE010000001.1"/>
</dbReference>
<feature type="transmembrane region" description="Helical" evidence="2">
    <location>
        <begin position="144"/>
        <end position="166"/>
    </location>
</feature>
<keyword evidence="5" id="KW-1185">Reference proteome</keyword>
<feature type="transmembrane region" description="Helical" evidence="2">
    <location>
        <begin position="248"/>
        <end position="265"/>
    </location>
</feature>
<dbReference type="InterPro" id="IPR050879">
    <property type="entry name" value="Acyltransferase_3"/>
</dbReference>
<evidence type="ECO:0000313" key="4">
    <source>
        <dbReference type="EMBL" id="MFC6886839.1"/>
    </source>
</evidence>
<evidence type="ECO:0000256" key="1">
    <source>
        <dbReference type="SAM" id="MobiDB-lite"/>
    </source>
</evidence>
<keyword evidence="4" id="KW-0012">Acyltransferase</keyword>